<gene>
    <name evidence="9" type="ORF">ACTOB_005477</name>
</gene>
<name>A0ABY8W825_9ACTN</name>
<reference evidence="9 10" key="1">
    <citation type="submission" date="2023-06" db="EMBL/GenBank/DDBJ databases">
        <authorList>
            <person name="Yushchuk O."/>
            <person name="Binda E."/>
            <person name="Ruckert-Reed C."/>
            <person name="Fedorenko V."/>
            <person name="Kalinowski J."/>
            <person name="Marinelli F."/>
        </authorList>
    </citation>
    <scope>NUCLEOTIDE SEQUENCE [LARGE SCALE GENOMIC DNA]</scope>
    <source>
        <strain evidence="9 10">NRRL 3884</strain>
    </source>
</reference>
<accession>A0ABY8W825</accession>
<feature type="transmembrane region" description="Helical" evidence="8">
    <location>
        <begin position="261"/>
        <end position="281"/>
    </location>
</feature>
<organism evidence="9 10">
    <name type="scientific">Actinoplanes oblitus</name>
    <dbReference type="NCBI Taxonomy" id="3040509"/>
    <lineage>
        <taxon>Bacteria</taxon>
        <taxon>Bacillati</taxon>
        <taxon>Actinomycetota</taxon>
        <taxon>Actinomycetes</taxon>
        <taxon>Micromonosporales</taxon>
        <taxon>Micromonosporaceae</taxon>
        <taxon>Actinoplanes</taxon>
    </lineage>
</organism>
<feature type="transmembrane region" description="Helical" evidence="8">
    <location>
        <begin position="195"/>
        <end position="218"/>
    </location>
</feature>
<keyword evidence="2" id="KW-0813">Transport</keyword>
<evidence type="ECO:0000256" key="3">
    <source>
        <dbReference type="ARBA" id="ARBA00022475"/>
    </source>
</evidence>
<keyword evidence="7 8" id="KW-0472">Membrane</keyword>
<dbReference type="InterPro" id="IPR003445">
    <property type="entry name" value="Cat_transpt"/>
</dbReference>
<dbReference type="EMBL" id="CP126980">
    <property type="protein sequence ID" value="WIM93497.1"/>
    <property type="molecule type" value="Genomic_DNA"/>
</dbReference>
<evidence type="ECO:0000313" key="9">
    <source>
        <dbReference type="EMBL" id="WIM93497.1"/>
    </source>
</evidence>
<keyword evidence="4 8" id="KW-0812">Transmembrane</keyword>
<keyword evidence="6" id="KW-0406">Ion transport</keyword>
<evidence type="ECO:0000256" key="7">
    <source>
        <dbReference type="ARBA" id="ARBA00023136"/>
    </source>
</evidence>
<protein>
    <submittedName>
        <fullName evidence="9">Potassium transporter TrkG</fullName>
    </submittedName>
</protein>
<dbReference type="RefSeq" id="WP_284914705.1">
    <property type="nucleotide sequence ID" value="NZ_CP126980.1"/>
</dbReference>
<keyword evidence="10" id="KW-1185">Reference proteome</keyword>
<evidence type="ECO:0000256" key="6">
    <source>
        <dbReference type="ARBA" id="ARBA00023065"/>
    </source>
</evidence>
<feature type="transmembrane region" description="Helical" evidence="8">
    <location>
        <begin position="301"/>
        <end position="320"/>
    </location>
</feature>
<evidence type="ECO:0000256" key="4">
    <source>
        <dbReference type="ARBA" id="ARBA00022692"/>
    </source>
</evidence>
<evidence type="ECO:0000256" key="5">
    <source>
        <dbReference type="ARBA" id="ARBA00022989"/>
    </source>
</evidence>
<feature type="transmembrane region" description="Helical" evidence="8">
    <location>
        <begin position="111"/>
        <end position="132"/>
    </location>
</feature>
<evidence type="ECO:0000256" key="2">
    <source>
        <dbReference type="ARBA" id="ARBA00022448"/>
    </source>
</evidence>
<feature type="transmembrane region" description="Helical" evidence="8">
    <location>
        <begin position="477"/>
        <end position="498"/>
    </location>
</feature>
<keyword evidence="3" id="KW-1003">Cell membrane</keyword>
<keyword evidence="5 8" id="KW-1133">Transmembrane helix</keyword>
<dbReference type="Pfam" id="PF02386">
    <property type="entry name" value="TrkH"/>
    <property type="match status" value="1"/>
</dbReference>
<sequence>MGQLLLGLLLLAAVFLASGIGIAVLLWTPLVVPRPGPARGDTAALRARLLAAAARGWRRARTGRSLTLASAWLSRAVAHPARLVMLGFAGAVVGGALLLRLPFATESGHGASVMTALFTSTSAVCVTGLAVVDTGTYWSAFGQLTILLLVQIGGVGIMTLASLLGLLVARRLRMRLRLGAQAETRALGVGEVRQVVLNVLRISLLVELAVAAVLTLRFVQGYHTGLRHGAYLGFFHAVSAFNNAGFGLYPDSLVRFAGDPLICLPIDVAIMVGALGFPVLAELRREFRTPRRWSLHTKITVGMSALLLAGGWLAIAATEWTNAATLGRLGLADKFLASLTTAVMPRTAGFNSVDIAGMRDVTLLVQDVLMFIGGGSAGTAGGIKVTTFAVLGFVIVAEIRGEPSVHALGRRLPSAVQRQALTIALLGIAAVGVSTVVLLALTPFTLDAVLLETTSAFATVGLSTGITARVGVAGQSILILLMFIGRLGPITAVTALALRERTRRYERAEERPIVG</sequence>
<feature type="transmembrane region" description="Helical" evidence="8">
    <location>
        <begin position="81"/>
        <end position="99"/>
    </location>
</feature>
<feature type="transmembrane region" description="Helical" evidence="8">
    <location>
        <begin position="420"/>
        <end position="441"/>
    </location>
</feature>
<evidence type="ECO:0000313" key="10">
    <source>
        <dbReference type="Proteomes" id="UP001240150"/>
    </source>
</evidence>
<evidence type="ECO:0000256" key="8">
    <source>
        <dbReference type="SAM" id="Phobius"/>
    </source>
</evidence>
<proteinExistence type="predicted"/>
<dbReference type="PANTHER" id="PTHR32024">
    <property type="entry name" value="TRK SYSTEM POTASSIUM UPTAKE PROTEIN TRKG-RELATED"/>
    <property type="match status" value="1"/>
</dbReference>
<evidence type="ECO:0000256" key="1">
    <source>
        <dbReference type="ARBA" id="ARBA00004651"/>
    </source>
</evidence>
<feature type="transmembrane region" description="Helical" evidence="8">
    <location>
        <begin position="144"/>
        <end position="169"/>
    </location>
</feature>
<dbReference type="PANTHER" id="PTHR32024:SF1">
    <property type="entry name" value="KTR SYSTEM POTASSIUM UPTAKE PROTEIN B"/>
    <property type="match status" value="1"/>
</dbReference>
<comment type="subcellular location">
    <subcellularLocation>
        <location evidence="1">Cell membrane</location>
        <topology evidence="1">Multi-pass membrane protein</topology>
    </subcellularLocation>
</comment>
<dbReference type="Proteomes" id="UP001240150">
    <property type="component" value="Chromosome"/>
</dbReference>